<evidence type="ECO:0000313" key="4">
    <source>
        <dbReference type="EMBL" id="WOE75897.1"/>
    </source>
</evidence>
<gene>
    <name evidence="4" type="ORF">RB602_04055</name>
</gene>
<dbReference type="SUPFAM" id="SSF51905">
    <property type="entry name" value="FAD/NAD(P)-binding domain"/>
    <property type="match status" value="1"/>
</dbReference>
<dbReference type="PANTHER" id="PTHR13847:SF280">
    <property type="entry name" value="D-AMINO ACID DEHYDROGENASE"/>
    <property type="match status" value="1"/>
</dbReference>
<sequence length="386" mass="42250">MTSAYALARKGWQVELIDKEDGPAQGASFANGAQLSYNYTDALASASIWRDFPKLLLRQEDAFRLHLQPSLDYVHWLLKFHGESNEKQFLSNTVAVLKLAAESKAAMEALTDEHDLKFGFQAAGKIHLHYTEKGFDRAQSLVALKQQNGGVQKILTPEEAVSLEPAVEYQLSNLAGAIYSPEDAVGDARKFCTGMMALLQQEYGVKFRFGESVEALDLDNGPARLTLDSGEELPASLITICAGHGSSTLLRPNGIRLSIQPMKGYSFDIRSGNRSPKISITDSKRRIVFTNLGDRVRIAGLADLGDDTRKVDSDRIQCLIQSAKMSLPEAGDYETADNFWAGHRPMTPNSQPIISRPRQNLAINAGHGMLGWTLAMGAANRLAALV</sequence>
<dbReference type="GO" id="GO:0055130">
    <property type="term" value="P:D-alanine catabolic process"/>
    <property type="evidence" value="ECO:0007669"/>
    <property type="project" value="TreeGrafter"/>
</dbReference>
<name>A0AA97FA75_9SPHN</name>
<evidence type="ECO:0000259" key="3">
    <source>
        <dbReference type="Pfam" id="PF01266"/>
    </source>
</evidence>
<accession>A0AA97FA75</accession>
<proteinExistence type="inferred from homology"/>
<dbReference type="GO" id="GO:0005886">
    <property type="term" value="C:plasma membrane"/>
    <property type="evidence" value="ECO:0007669"/>
    <property type="project" value="TreeGrafter"/>
</dbReference>
<keyword evidence="2" id="KW-0560">Oxidoreductase</keyword>
<organism evidence="4 5">
    <name type="scientific">Alterisphingorhabdus coralli</name>
    <dbReference type="NCBI Taxonomy" id="3071408"/>
    <lineage>
        <taxon>Bacteria</taxon>
        <taxon>Pseudomonadati</taxon>
        <taxon>Pseudomonadota</taxon>
        <taxon>Alphaproteobacteria</taxon>
        <taxon>Sphingomonadales</taxon>
        <taxon>Sphingomonadaceae</taxon>
        <taxon>Alterisphingorhabdus (ex Yan et al. 2024)</taxon>
    </lineage>
</organism>
<dbReference type="PANTHER" id="PTHR13847">
    <property type="entry name" value="SARCOSINE DEHYDROGENASE-RELATED"/>
    <property type="match status" value="1"/>
</dbReference>
<dbReference type="InterPro" id="IPR036188">
    <property type="entry name" value="FAD/NAD-bd_sf"/>
</dbReference>
<dbReference type="EMBL" id="CP136594">
    <property type="protein sequence ID" value="WOE75897.1"/>
    <property type="molecule type" value="Genomic_DNA"/>
</dbReference>
<dbReference type="RefSeq" id="WP_317083183.1">
    <property type="nucleotide sequence ID" value="NZ_CP136594.1"/>
</dbReference>
<dbReference type="KEGG" id="acoa:RB602_04055"/>
<dbReference type="AlphaFoldDB" id="A0AA97FA75"/>
<dbReference type="Pfam" id="PF01266">
    <property type="entry name" value="DAO"/>
    <property type="match status" value="1"/>
</dbReference>
<dbReference type="GO" id="GO:0008718">
    <property type="term" value="F:D-amino-acid dehydrogenase activity"/>
    <property type="evidence" value="ECO:0007669"/>
    <property type="project" value="TreeGrafter"/>
</dbReference>
<dbReference type="InterPro" id="IPR006076">
    <property type="entry name" value="FAD-dep_OxRdtase"/>
</dbReference>
<feature type="domain" description="FAD dependent oxidoreductase" evidence="3">
    <location>
        <begin position="2"/>
        <end position="385"/>
    </location>
</feature>
<dbReference type="Proteomes" id="UP001302429">
    <property type="component" value="Chromosome"/>
</dbReference>
<dbReference type="GO" id="GO:0005737">
    <property type="term" value="C:cytoplasm"/>
    <property type="evidence" value="ECO:0007669"/>
    <property type="project" value="TreeGrafter"/>
</dbReference>
<comment type="similarity">
    <text evidence="1">Belongs to the DadA oxidoreductase family.</text>
</comment>
<dbReference type="SUPFAM" id="SSF54373">
    <property type="entry name" value="FAD-linked reductases, C-terminal domain"/>
    <property type="match status" value="1"/>
</dbReference>
<evidence type="ECO:0000313" key="5">
    <source>
        <dbReference type="Proteomes" id="UP001302429"/>
    </source>
</evidence>
<evidence type="ECO:0000256" key="1">
    <source>
        <dbReference type="ARBA" id="ARBA00009410"/>
    </source>
</evidence>
<dbReference type="Gene3D" id="3.50.50.60">
    <property type="entry name" value="FAD/NAD(P)-binding domain"/>
    <property type="match status" value="2"/>
</dbReference>
<dbReference type="Gene3D" id="3.30.9.10">
    <property type="entry name" value="D-Amino Acid Oxidase, subunit A, domain 2"/>
    <property type="match status" value="1"/>
</dbReference>
<reference evidence="4 5" key="1">
    <citation type="submission" date="2023-10" db="EMBL/GenBank/DDBJ databases">
        <title>Complete genome sequence of a Sphingomonadaceae bacterium.</title>
        <authorList>
            <person name="Yan C."/>
        </authorList>
    </citation>
    <scope>NUCLEOTIDE SEQUENCE [LARGE SCALE GENOMIC DNA]</scope>
    <source>
        <strain evidence="4 5">SCSIO 66989</strain>
    </source>
</reference>
<protein>
    <submittedName>
        <fullName evidence="4">FAD-dependent oxidoreductase</fullName>
    </submittedName>
</protein>
<keyword evidence="5" id="KW-1185">Reference proteome</keyword>
<evidence type="ECO:0000256" key="2">
    <source>
        <dbReference type="ARBA" id="ARBA00023002"/>
    </source>
</evidence>